<evidence type="ECO:0000313" key="1">
    <source>
        <dbReference type="EMBL" id="KAJ9069682.1"/>
    </source>
</evidence>
<dbReference type="EMBL" id="QTSX02003614">
    <property type="protein sequence ID" value="KAJ9069682.1"/>
    <property type="molecule type" value="Genomic_DNA"/>
</dbReference>
<organism evidence="1 2">
    <name type="scientific">Entomophthora muscae</name>
    <dbReference type="NCBI Taxonomy" id="34485"/>
    <lineage>
        <taxon>Eukaryota</taxon>
        <taxon>Fungi</taxon>
        <taxon>Fungi incertae sedis</taxon>
        <taxon>Zoopagomycota</taxon>
        <taxon>Entomophthoromycotina</taxon>
        <taxon>Entomophthoromycetes</taxon>
        <taxon>Entomophthorales</taxon>
        <taxon>Entomophthoraceae</taxon>
        <taxon>Entomophthora</taxon>
    </lineage>
</organism>
<sequence length="220" mass="24846">MANYQKHSQAKEVFAGLRVLKPSGESVLLSDAWKERPVVLKVLARLGCAACQYEAQAMSALHPLLEEQGVGLVAVTFEDVDLELFLKCGYWKWDILIDPKRQVYQAAGLMKTGTNKSIKTLFSRRPSQCLELLEEKGFFYNSRRDICQLGGTFVIDTNGTFIYEFRPSEMAMLPSLREIISVVGGDPEDIEDDSLKAFTCPGNKDPFKKKSKFRLSFKFL</sequence>
<evidence type="ECO:0000313" key="2">
    <source>
        <dbReference type="Proteomes" id="UP001165960"/>
    </source>
</evidence>
<accession>A0ACC2T548</accession>
<dbReference type="Proteomes" id="UP001165960">
    <property type="component" value="Unassembled WGS sequence"/>
</dbReference>
<protein>
    <submittedName>
        <fullName evidence="1">Uncharacterized protein</fullName>
    </submittedName>
</protein>
<reference evidence="1" key="1">
    <citation type="submission" date="2022-04" db="EMBL/GenBank/DDBJ databases">
        <title>Genome of the entomopathogenic fungus Entomophthora muscae.</title>
        <authorList>
            <person name="Elya C."/>
            <person name="Lovett B.R."/>
            <person name="Lee E."/>
            <person name="Macias A.M."/>
            <person name="Hajek A.E."/>
            <person name="De Bivort B.L."/>
            <person name="Kasson M.T."/>
            <person name="De Fine Licht H.H."/>
            <person name="Stajich J.E."/>
        </authorList>
    </citation>
    <scope>NUCLEOTIDE SEQUENCE</scope>
    <source>
        <strain evidence="1">Berkeley</strain>
    </source>
</reference>
<proteinExistence type="predicted"/>
<comment type="caution">
    <text evidence="1">The sequence shown here is derived from an EMBL/GenBank/DDBJ whole genome shotgun (WGS) entry which is preliminary data.</text>
</comment>
<name>A0ACC2T548_9FUNG</name>
<gene>
    <name evidence="1" type="ORF">DSO57_1015955</name>
</gene>
<keyword evidence="2" id="KW-1185">Reference proteome</keyword>